<dbReference type="PROSITE" id="PS50404">
    <property type="entry name" value="GST_NTER"/>
    <property type="match status" value="1"/>
</dbReference>
<evidence type="ECO:0000313" key="3">
    <source>
        <dbReference type="Proteomes" id="UP001515683"/>
    </source>
</evidence>
<dbReference type="PANTHER" id="PTHR42673">
    <property type="entry name" value="MALEYLACETOACETATE ISOMERASE"/>
    <property type="match status" value="1"/>
</dbReference>
<dbReference type="SUPFAM" id="SSF47616">
    <property type="entry name" value="GST C-terminal domain-like"/>
    <property type="match status" value="1"/>
</dbReference>
<dbReference type="EMBL" id="VWXF01000001">
    <property type="protein sequence ID" value="NIF20456.1"/>
    <property type="molecule type" value="Genomic_DNA"/>
</dbReference>
<evidence type="ECO:0000259" key="1">
    <source>
        <dbReference type="PROSITE" id="PS50404"/>
    </source>
</evidence>
<dbReference type="InterPro" id="IPR036282">
    <property type="entry name" value="Glutathione-S-Trfase_C_sf"/>
</dbReference>
<reference evidence="2 3" key="1">
    <citation type="journal article" date="2019" name="bioRxiv">
        <title>Bacteria contribute to plant secondary compound degradation in a generalist herbivore system.</title>
        <authorList>
            <person name="Francoeur C.B."/>
            <person name="Khadempour L."/>
            <person name="Moreira-Soto R.D."/>
            <person name="Gotting K."/>
            <person name="Book A.J."/>
            <person name="Pinto-Tomas A.A."/>
            <person name="Keefover-Ring K."/>
            <person name="Currie C.R."/>
        </authorList>
    </citation>
    <scope>NUCLEOTIDE SEQUENCE [LARGE SCALE GENOMIC DNA]</scope>
    <source>
        <strain evidence="2">Acro-835</strain>
    </source>
</reference>
<name>A0ABX0R841_9GAMM</name>
<proteinExistence type="predicted"/>
<organism evidence="2 3">
    <name type="scientific">Candidatus Pantoea multigeneris</name>
    <dbReference type="NCBI Taxonomy" id="2608357"/>
    <lineage>
        <taxon>Bacteria</taxon>
        <taxon>Pseudomonadati</taxon>
        <taxon>Pseudomonadota</taxon>
        <taxon>Gammaproteobacteria</taxon>
        <taxon>Enterobacterales</taxon>
        <taxon>Erwiniaceae</taxon>
        <taxon>Pantoea</taxon>
    </lineage>
</organism>
<dbReference type="Gene3D" id="1.20.1050.10">
    <property type="match status" value="1"/>
</dbReference>
<dbReference type="InterPro" id="IPR004045">
    <property type="entry name" value="Glutathione_S-Trfase_N"/>
</dbReference>
<dbReference type="SUPFAM" id="SSF52833">
    <property type="entry name" value="Thioredoxin-like"/>
    <property type="match status" value="1"/>
</dbReference>
<comment type="caution">
    <text evidence="2">The sequence shown here is derived from an EMBL/GenBank/DDBJ whole genome shotgun (WGS) entry which is preliminary data.</text>
</comment>
<sequence>MKLYGMLDSLFVRRVAISLHYYGVAFENLPLSVFSDYAAFQRVNPVVKAPTLTLADGTTLMESNLILSYFEAQADAAHQLLPTQPQALAEDLRILGSALAAGEKAVQHIYEHRVRPEEKSHQPWIARVEEQLHAACAAWNGLIAERGWETRKVDQVAITSAVVWRFIQYMLPGVVASTQYPHLQRLTLQMEQLPVFSQYPHD</sequence>
<keyword evidence="3" id="KW-1185">Reference proteome</keyword>
<gene>
    <name evidence="2" type="ORF">F3J40_02340</name>
</gene>
<feature type="domain" description="GST N-terminal" evidence="1">
    <location>
        <begin position="1"/>
        <end position="78"/>
    </location>
</feature>
<protein>
    <submittedName>
        <fullName evidence="2">Glutathione S-transferase</fullName>
    </submittedName>
</protein>
<dbReference type="Pfam" id="PF13417">
    <property type="entry name" value="GST_N_3"/>
    <property type="match status" value="1"/>
</dbReference>
<dbReference type="RefSeq" id="WP_167012434.1">
    <property type="nucleotide sequence ID" value="NZ_VWXF01000001.1"/>
</dbReference>
<dbReference type="Gene3D" id="3.40.30.10">
    <property type="entry name" value="Glutaredoxin"/>
    <property type="match status" value="1"/>
</dbReference>
<dbReference type="PANTHER" id="PTHR42673:SF21">
    <property type="entry name" value="GLUTATHIONE S-TRANSFERASE YFCF"/>
    <property type="match status" value="1"/>
</dbReference>
<evidence type="ECO:0000313" key="2">
    <source>
        <dbReference type="EMBL" id="NIF20456.1"/>
    </source>
</evidence>
<dbReference type="InterPro" id="IPR036249">
    <property type="entry name" value="Thioredoxin-like_sf"/>
</dbReference>
<dbReference type="Proteomes" id="UP001515683">
    <property type="component" value="Unassembled WGS sequence"/>
</dbReference>
<accession>A0ABX0R841</accession>